<evidence type="ECO:0000256" key="4">
    <source>
        <dbReference type="ARBA" id="ARBA00022692"/>
    </source>
</evidence>
<keyword evidence="4" id="KW-0812">Transmembrane</keyword>
<keyword evidence="7" id="KW-0472">Membrane</keyword>
<evidence type="ECO:0000313" key="11">
    <source>
        <dbReference type="Proteomes" id="UP001497623"/>
    </source>
</evidence>
<dbReference type="GO" id="GO:0008146">
    <property type="term" value="F:sulfotransferase activity"/>
    <property type="evidence" value="ECO:0007669"/>
    <property type="project" value="InterPro"/>
</dbReference>
<keyword evidence="8 9" id="KW-0325">Glycoprotein</keyword>
<name>A0AAV2PIT7_MEGNR</name>
<keyword evidence="11" id="KW-1185">Reference proteome</keyword>
<dbReference type="PANTHER" id="PTHR12137:SF54">
    <property type="entry name" value="CARBOHYDRATE SULFOTRANSFERASE"/>
    <property type="match status" value="1"/>
</dbReference>
<dbReference type="InterPro" id="IPR005331">
    <property type="entry name" value="Sulfotransferase"/>
</dbReference>
<keyword evidence="3 9" id="KW-0808">Transferase</keyword>
<gene>
    <name evidence="10" type="ORF">MNOR_LOCUS667</name>
</gene>
<dbReference type="AlphaFoldDB" id="A0AAV2PIT7"/>
<keyword evidence="6 9" id="KW-0333">Golgi apparatus</keyword>
<dbReference type="GO" id="GO:0016051">
    <property type="term" value="P:carbohydrate biosynthetic process"/>
    <property type="evidence" value="ECO:0007669"/>
    <property type="project" value="InterPro"/>
</dbReference>
<reference evidence="10 11" key="1">
    <citation type="submission" date="2024-05" db="EMBL/GenBank/DDBJ databases">
        <authorList>
            <person name="Wallberg A."/>
        </authorList>
    </citation>
    <scope>NUCLEOTIDE SEQUENCE [LARGE SCALE GENOMIC DNA]</scope>
</reference>
<dbReference type="EMBL" id="CAXKWB010000156">
    <property type="protein sequence ID" value="CAL4059545.1"/>
    <property type="molecule type" value="Genomic_DNA"/>
</dbReference>
<sequence>FFSFIRDKFLDGSPFSTYQPRFLSDQNWEERWSAWWLPVLITNGRVSAPPIYIKEIRILQQQLRREMLTGENTKFGQAYLNLKHALSKSFDSETIKKLSKKHQNSSISFDEFINHVLWSYKFSVVDHHWVPFSVLCDVCEAKYDYILQLERASEEVPYVLRKMGYNVSRFENTHNSGKINKAYSYKLYFNKLSRIK</sequence>
<comment type="similarity">
    <text evidence="2 9">Belongs to the sulfotransferase 2 family.</text>
</comment>
<dbReference type="GO" id="GO:0000139">
    <property type="term" value="C:Golgi membrane"/>
    <property type="evidence" value="ECO:0007669"/>
    <property type="project" value="UniProtKB-SubCell"/>
</dbReference>
<evidence type="ECO:0000256" key="1">
    <source>
        <dbReference type="ARBA" id="ARBA00004323"/>
    </source>
</evidence>
<keyword evidence="9" id="KW-0119">Carbohydrate metabolism</keyword>
<evidence type="ECO:0000256" key="5">
    <source>
        <dbReference type="ARBA" id="ARBA00022989"/>
    </source>
</evidence>
<feature type="non-terminal residue" evidence="10">
    <location>
        <position position="1"/>
    </location>
</feature>
<keyword evidence="5" id="KW-1133">Transmembrane helix</keyword>
<dbReference type="Proteomes" id="UP001497623">
    <property type="component" value="Unassembled WGS sequence"/>
</dbReference>
<dbReference type="PANTHER" id="PTHR12137">
    <property type="entry name" value="CARBOHYDRATE SULFOTRANSFERASE"/>
    <property type="match status" value="1"/>
</dbReference>
<proteinExistence type="inferred from homology"/>
<evidence type="ECO:0000256" key="2">
    <source>
        <dbReference type="ARBA" id="ARBA00006339"/>
    </source>
</evidence>
<dbReference type="InterPro" id="IPR018011">
    <property type="entry name" value="Carb_sulfotrans_8-10"/>
</dbReference>
<feature type="non-terminal residue" evidence="10">
    <location>
        <position position="196"/>
    </location>
</feature>
<dbReference type="EC" id="2.8.2.-" evidence="9"/>
<keyword evidence="9" id="KW-0735">Signal-anchor</keyword>
<evidence type="ECO:0000256" key="3">
    <source>
        <dbReference type="ARBA" id="ARBA00022679"/>
    </source>
</evidence>
<evidence type="ECO:0000256" key="7">
    <source>
        <dbReference type="ARBA" id="ARBA00023136"/>
    </source>
</evidence>
<organism evidence="10 11">
    <name type="scientific">Meganyctiphanes norvegica</name>
    <name type="common">Northern krill</name>
    <name type="synonym">Thysanopoda norvegica</name>
    <dbReference type="NCBI Taxonomy" id="48144"/>
    <lineage>
        <taxon>Eukaryota</taxon>
        <taxon>Metazoa</taxon>
        <taxon>Ecdysozoa</taxon>
        <taxon>Arthropoda</taxon>
        <taxon>Crustacea</taxon>
        <taxon>Multicrustacea</taxon>
        <taxon>Malacostraca</taxon>
        <taxon>Eumalacostraca</taxon>
        <taxon>Eucarida</taxon>
        <taxon>Euphausiacea</taxon>
        <taxon>Euphausiidae</taxon>
        <taxon>Meganyctiphanes</taxon>
    </lineage>
</organism>
<evidence type="ECO:0000256" key="8">
    <source>
        <dbReference type="ARBA" id="ARBA00023180"/>
    </source>
</evidence>
<evidence type="ECO:0000256" key="9">
    <source>
        <dbReference type="RuleBase" id="RU364020"/>
    </source>
</evidence>
<evidence type="ECO:0000313" key="10">
    <source>
        <dbReference type="EMBL" id="CAL4059545.1"/>
    </source>
</evidence>
<evidence type="ECO:0000256" key="6">
    <source>
        <dbReference type="ARBA" id="ARBA00023034"/>
    </source>
</evidence>
<comment type="caution">
    <text evidence="10">The sequence shown here is derived from an EMBL/GenBank/DDBJ whole genome shotgun (WGS) entry which is preliminary data.</text>
</comment>
<dbReference type="Pfam" id="PF03567">
    <property type="entry name" value="Sulfotransfer_2"/>
    <property type="match status" value="1"/>
</dbReference>
<accession>A0AAV2PIT7</accession>
<comment type="subcellular location">
    <subcellularLocation>
        <location evidence="1 9">Golgi apparatus membrane</location>
        <topology evidence="1 9">Single-pass type II membrane protein</topology>
    </subcellularLocation>
</comment>
<protein>
    <recommendedName>
        <fullName evidence="9">Carbohydrate sulfotransferase</fullName>
        <ecNumber evidence="9">2.8.2.-</ecNumber>
    </recommendedName>
</protein>